<keyword evidence="3" id="KW-1185">Reference proteome</keyword>
<feature type="compositionally biased region" description="Polar residues" evidence="1">
    <location>
        <begin position="26"/>
        <end position="45"/>
    </location>
</feature>
<evidence type="ECO:0000256" key="1">
    <source>
        <dbReference type="SAM" id="MobiDB-lite"/>
    </source>
</evidence>
<accession>A0A8H6Z704</accession>
<protein>
    <submittedName>
        <fullName evidence="2">Uncharacterized protein</fullName>
    </submittedName>
</protein>
<organism evidence="2 3">
    <name type="scientific">Mycena venus</name>
    <dbReference type="NCBI Taxonomy" id="2733690"/>
    <lineage>
        <taxon>Eukaryota</taxon>
        <taxon>Fungi</taxon>
        <taxon>Dikarya</taxon>
        <taxon>Basidiomycota</taxon>
        <taxon>Agaricomycotina</taxon>
        <taxon>Agaricomycetes</taxon>
        <taxon>Agaricomycetidae</taxon>
        <taxon>Agaricales</taxon>
        <taxon>Marasmiineae</taxon>
        <taxon>Mycenaceae</taxon>
        <taxon>Mycena</taxon>
    </lineage>
</organism>
<sequence length="336" mass="37143">MSRPRLAALFDTPSSPLAPPPGSSGDMGSTTPTGTPSRHNSSLPGTPTIRHRHGFSSSPYASAGRNRWSRHSGVQSLEDFTQAGVLIGRKLKLKPEGVMMLDDFAKNATSINEVKSYAQLLKITEMQAAVATTAANFVIPKKLEHKIDMHSFRTLMSPTLGFYVKKAGPDSPSGIMRTLIIDHGSQWGVTSDVIDDKAQWGVIVSRVRNKLTDRRYDIKKVLCDAVWILVKTEEGETVLTNREDPLDIIQLCEALVNIVPDAGVKVTLPMMGRVAILRQVLIDESGGPKFWERVDEQLSKIREKYENDESRISRAIAKVLKNDCRTYGSPDISLFQ</sequence>
<name>A0A8H6Z704_9AGAR</name>
<dbReference type="Proteomes" id="UP000620124">
    <property type="component" value="Unassembled WGS sequence"/>
</dbReference>
<proteinExistence type="predicted"/>
<comment type="caution">
    <text evidence="2">The sequence shown here is derived from an EMBL/GenBank/DDBJ whole genome shotgun (WGS) entry which is preliminary data.</text>
</comment>
<evidence type="ECO:0000313" key="2">
    <source>
        <dbReference type="EMBL" id="KAF7371506.1"/>
    </source>
</evidence>
<reference evidence="2" key="1">
    <citation type="submission" date="2020-05" db="EMBL/GenBank/DDBJ databases">
        <title>Mycena genomes resolve the evolution of fungal bioluminescence.</title>
        <authorList>
            <person name="Tsai I.J."/>
        </authorList>
    </citation>
    <scope>NUCLEOTIDE SEQUENCE</scope>
    <source>
        <strain evidence="2">CCC161011</strain>
    </source>
</reference>
<dbReference type="OrthoDB" id="3015499at2759"/>
<dbReference type="AlphaFoldDB" id="A0A8H6Z704"/>
<gene>
    <name evidence="2" type="ORF">MVEN_00005400</name>
</gene>
<evidence type="ECO:0000313" key="3">
    <source>
        <dbReference type="Proteomes" id="UP000620124"/>
    </source>
</evidence>
<dbReference type="EMBL" id="JACAZI010000001">
    <property type="protein sequence ID" value="KAF7371506.1"/>
    <property type="molecule type" value="Genomic_DNA"/>
</dbReference>
<feature type="region of interest" description="Disordered" evidence="1">
    <location>
        <begin position="1"/>
        <end position="67"/>
    </location>
</feature>